<name>A0AAJ4RDY6_9BACT</name>
<protein>
    <submittedName>
        <fullName evidence="2">Uncharacterized protein</fullName>
    </submittedName>
</protein>
<evidence type="ECO:0000313" key="2">
    <source>
        <dbReference type="EMBL" id="ROR40963.1"/>
    </source>
</evidence>
<evidence type="ECO:0000313" key="3">
    <source>
        <dbReference type="Proteomes" id="UP000272781"/>
    </source>
</evidence>
<dbReference type="EMBL" id="RJVK01000001">
    <property type="protein sequence ID" value="ROR40963.1"/>
    <property type="molecule type" value="Genomic_DNA"/>
</dbReference>
<dbReference type="RefSeq" id="WP_170151103.1">
    <property type="nucleotide sequence ID" value="NZ_CP027432.2"/>
</dbReference>
<keyword evidence="1" id="KW-0472">Membrane</keyword>
<sequence length="57" mass="6511">MSHFDLGVSLAFWLTILSALLCVVYGIINWNKGDEESNEALLAKWAEEEKEIEEELL</sequence>
<proteinExistence type="predicted"/>
<keyword evidence="1" id="KW-1133">Transmembrane helix</keyword>
<organism evidence="2 3">
    <name type="scientific">Caminibacter pacificus</name>
    <dbReference type="NCBI Taxonomy" id="1424653"/>
    <lineage>
        <taxon>Bacteria</taxon>
        <taxon>Pseudomonadati</taxon>
        <taxon>Campylobacterota</taxon>
        <taxon>Epsilonproteobacteria</taxon>
        <taxon>Nautiliales</taxon>
        <taxon>Nautiliaceae</taxon>
        <taxon>Caminibacter</taxon>
    </lineage>
</organism>
<feature type="transmembrane region" description="Helical" evidence="1">
    <location>
        <begin position="6"/>
        <end position="28"/>
    </location>
</feature>
<dbReference type="NCBIfam" id="NF045580">
    <property type="entry name" value="symport_access"/>
    <property type="match status" value="1"/>
</dbReference>
<evidence type="ECO:0000256" key="1">
    <source>
        <dbReference type="SAM" id="Phobius"/>
    </source>
</evidence>
<reference evidence="2 3" key="1">
    <citation type="submission" date="2018-11" db="EMBL/GenBank/DDBJ databases">
        <title>Genomic Encyclopedia of Type Strains, Phase IV (KMG-IV): sequencing the most valuable type-strain genomes for metagenomic binning, comparative biology and taxonomic classification.</title>
        <authorList>
            <person name="Goeker M."/>
        </authorList>
    </citation>
    <scope>NUCLEOTIDE SEQUENCE [LARGE SCALE GENOMIC DNA]</scope>
    <source>
        <strain evidence="2 3">DSM 27783</strain>
    </source>
</reference>
<gene>
    <name evidence="2" type="ORF">EDC58_0445</name>
</gene>
<dbReference type="InterPro" id="IPR054615">
    <property type="entry name" value="Symport_access"/>
</dbReference>
<comment type="caution">
    <text evidence="2">The sequence shown here is derived from an EMBL/GenBank/DDBJ whole genome shotgun (WGS) entry which is preliminary data.</text>
</comment>
<dbReference type="AlphaFoldDB" id="A0AAJ4RDY6"/>
<keyword evidence="1" id="KW-0812">Transmembrane</keyword>
<accession>A0AAJ4RDY6</accession>
<dbReference type="Proteomes" id="UP000272781">
    <property type="component" value="Unassembled WGS sequence"/>
</dbReference>